<dbReference type="CDD" id="cd06225">
    <property type="entry name" value="HAMP"/>
    <property type="match status" value="1"/>
</dbReference>
<comment type="similarity">
    <text evidence="2">Belongs to the methyl-accepting chemotaxis (MCP) protein family.</text>
</comment>
<dbReference type="OrthoDB" id="2489132at2"/>
<evidence type="ECO:0000256" key="2">
    <source>
        <dbReference type="ARBA" id="ARBA00029447"/>
    </source>
</evidence>
<dbReference type="InterPro" id="IPR004089">
    <property type="entry name" value="MCPsignal_dom"/>
</dbReference>
<dbReference type="EMBL" id="CP022115">
    <property type="protein sequence ID" value="ASJ23523.1"/>
    <property type="molecule type" value="Genomic_DNA"/>
</dbReference>
<dbReference type="InterPro" id="IPR004090">
    <property type="entry name" value="Chemotax_Me-accpt_rcpt"/>
</dbReference>
<evidence type="ECO:0000259" key="5">
    <source>
        <dbReference type="PROSITE" id="PS50111"/>
    </source>
</evidence>
<organism evidence="7 8">
    <name type="scientific">Laribacter hongkongensis</name>
    <dbReference type="NCBI Taxonomy" id="168471"/>
    <lineage>
        <taxon>Bacteria</taxon>
        <taxon>Pseudomonadati</taxon>
        <taxon>Pseudomonadota</taxon>
        <taxon>Betaproteobacteria</taxon>
        <taxon>Neisseriales</taxon>
        <taxon>Aquaspirillaceae</taxon>
        <taxon>Laribacter</taxon>
    </lineage>
</organism>
<dbReference type="SMART" id="SM00283">
    <property type="entry name" value="MA"/>
    <property type="match status" value="1"/>
</dbReference>
<keyword evidence="4" id="KW-1133">Transmembrane helix</keyword>
<evidence type="ECO:0000256" key="1">
    <source>
        <dbReference type="ARBA" id="ARBA00023224"/>
    </source>
</evidence>
<dbReference type="Gene3D" id="1.10.287.950">
    <property type="entry name" value="Methyl-accepting chemotaxis protein"/>
    <property type="match status" value="1"/>
</dbReference>
<dbReference type="Pfam" id="PF00015">
    <property type="entry name" value="MCPsignal"/>
    <property type="match status" value="1"/>
</dbReference>
<dbReference type="CDD" id="cd11386">
    <property type="entry name" value="MCP_signal"/>
    <property type="match status" value="1"/>
</dbReference>
<dbReference type="Proteomes" id="UP000197424">
    <property type="component" value="Chromosome"/>
</dbReference>
<evidence type="ECO:0000313" key="8">
    <source>
        <dbReference type="Proteomes" id="UP000197424"/>
    </source>
</evidence>
<proteinExistence type="inferred from homology"/>
<dbReference type="InterPro" id="IPR003660">
    <property type="entry name" value="HAMP_dom"/>
</dbReference>
<dbReference type="GO" id="GO:0007165">
    <property type="term" value="P:signal transduction"/>
    <property type="evidence" value="ECO:0007669"/>
    <property type="project" value="UniProtKB-KW"/>
</dbReference>
<dbReference type="PROSITE" id="PS50885">
    <property type="entry name" value="HAMP"/>
    <property type="match status" value="1"/>
</dbReference>
<feature type="domain" description="HAMP" evidence="6">
    <location>
        <begin position="387"/>
        <end position="443"/>
    </location>
</feature>
<protein>
    <submittedName>
        <fullName evidence="7">Methyl-accepting chemotaxis sensory transducer</fullName>
    </submittedName>
</protein>
<dbReference type="PANTHER" id="PTHR32089">
    <property type="entry name" value="METHYL-ACCEPTING CHEMOTAXIS PROTEIN MCPB"/>
    <property type="match status" value="1"/>
</dbReference>
<dbReference type="GO" id="GO:0004888">
    <property type="term" value="F:transmembrane signaling receptor activity"/>
    <property type="evidence" value="ECO:0007669"/>
    <property type="project" value="InterPro"/>
</dbReference>
<dbReference type="SUPFAM" id="SSF58104">
    <property type="entry name" value="Methyl-accepting chemotaxis protein (MCP) signaling domain"/>
    <property type="match status" value="1"/>
</dbReference>
<dbReference type="AlphaFoldDB" id="A0A248LH43"/>
<evidence type="ECO:0000256" key="4">
    <source>
        <dbReference type="SAM" id="Phobius"/>
    </source>
</evidence>
<dbReference type="GO" id="GO:0006935">
    <property type="term" value="P:chemotaxis"/>
    <property type="evidence" value="ECO:0007669"/>
    <property type="project" value="InterPro"/>
</dbReference>
<keyword evidence="4" id="KW-0472">Membrane</keyword>
<dbReference type="Pfam" id="PF00672">
    <property type="entry name" value="HAMP"/>
    <property type="match status" value="1"/>
</dbReference>
<dbReference type="PROSITE" id="PS50111">
    <property type="entry name" value="CHEMOTAXIS_TRANSDUC_2"/>
    <property type="match status" value="1"/>
</dbReference>
<dbReference type="RefSeq" id="WP_088860147.1">
    <property type="nucleotide sequence ID" value="NZ_CP022115.1"/>
</dbReference>
<name>A0A248LH43_9NEIS</name>
<dbReference type="SMART" id="SM00304">
    <property type="entry name" value="HAMP"/>
    <property type="match status" value="1"/>
</dbReference>
<evidence type="ECO:0000313" key="7">
    <source>
        <dbReference type="EMBL" id="ASJ23523.1"/>
    </source>
</evidence>
<keyword evidence="1 3" id="KW-0807">Transducer</keyword>
<reference evidence="8" key="1">
    <citation type="submission" date="2017-06" db="EMBL/GenBank/DDBJ databases">
        <title>Whole genome sequence of Laribacter hongkongensis LHGZ1.</title>
        <authorList>
            <person name="Chen D."/>
            <person name="Wu H."/>
            <person name="Chen J."/>
        </authorList>
    </citation>
    <scope>NUCLEOTIDE SEQUENCE [LARGE SCALE GENOMIC DNA]</scope>
    <source>
        <strain evidence="8">LHGZ1</strain>
    </source>
</reference>
<gene>
    <name evidence="7" type="ORF">LHGZ1_0692</name>
</gene>
<keyword evidence="4" id="KW-0812">Transmembrane</keyword>
<dbReference type="GO" id="GO:0016020">
    <property type="term" value="C:membrane"/>
    <property type="evidence" value="ECO:0007669"/>
    <property type="project" value="InterPro"/>
</dbReference>
<feature type="transmembrane region" description="Helical" evidence="4">
    <location>
        <begin position="367"/>
        <end position="386"/>
    </location>
</feature>
<evidence type="ECO:0000256" key="3">
    <source>
        <dbReference type="PROSITE-ProRule" id="PRU00284"/>
    </source>
</evidence>
<feature type="transmembrane region" description="Helical" evidence="4">
    <location>
        <begin position="340"/>
        <end position="361"/>
    </location>
</feature>
<dbReference type="PANTHER" id="PTHR32089:SF112">
    <property type="entry name" value="LYSOZYME-LIKE PROTEIN-RELATED"/>
    <property type="match status" value="1"/>
</dbReference>
<accession>A0A248LH43</accession>
<sequence length="710" mass="77524">MTRSATMSLTDQERHWLPWLGRNGKLSLRWACLLNRHRTHALEQVFAGIAQTRVALLTQWAHEQWAHLDALAERLAMQWPDIERTTLSQRRLLAADFSELFVIDTAGQLLASSAGRSGASGLPAAAVARGLKERFLHGPYSDPQTEQLGPSTSRFHDGVTLMFYRPLTAADGTPRGILCGRVPNDVLGDLIQREAGHIFHESGDNYLFMAQSHFDPSVAPGTALSRSRFEDRTFTGGDNLKDGVRTAFGTVRVHRHTEFELVFNDPATGRLHPGVRETIRCGSNLFVTYPGYADYRHIPVIGCGVTFRLPGSPDLWGMMCEADLEEVYRNRSLSYRLMKLYLATMLAGWAGSHLLTAAFGLGQTASALAGLGCHLAGALVFLSLGSRKLAARMRQMIRMVRTIAEGGGDLTQRIDRDSRHPDEITTMAQWFNSFIDNLESIVRRVIHSSHEISATNRQVEASHHDTCATAHSVQGLIGDMMQALDRQRQEIDSAAGSAADMKTRMETVMQASQGQLANLRQRSQGIRHSVGEAAGTLETLSASTRNIGQVVSVIRDIADQTNLLALNAAIEAARAGEQGRGFAVVADEVRKLAERTAQATVEIRDMISQVQEQAHVAASRMGGGMQELDEGLRLAEEAASDQADHAVIEQLLAAIEGIATVSRQYDDTARRVGDAAHSIRATVEETGQSSALTLQASGRLQALVGQFRVG</sequence>
<evidence type="ECO:0000259" key="6">
    <source>
        <dbReference type="PROSITE" id="PS50885"/>
    </source>
</evidence>
<feature type="domain" description="Methyl-accepting transducer" evidence="5">
    <location>
        <begin position="448"/>
        <end position="694"/>
    </location>
</feature>
<dbReference type="PRINTS" id="PR00260">
    <property type="entry name" value="CHEMTRNSDUCR"/>
</dbReference>